<comment type="caution">
    <text evidence="10">The sequence shown here is derived from an EMBL/GenBank/DDBJ whole genome shotgun (WGS) entry which is preliminary data.</text>
</comment>
<keyword evidence="6" id="KW-0521">NADP</keyword>
<comment type="cofactor">
    <cofactor evidence="2">
        <name>FAD</name>
        <dbReference type="ChEBI" id="CHEBI:57692"/>
    </cofactor>
</comment>
<dbReference type="AlphaFoldDB" id="A0A7J6N1S6"/>
<evidence type="ECO:0000256" key="7">
    <source>
        <dbReference type="ARBA" id="ARBA00023002"/>
    </source>
</evidence>
<feature type="domain" description="Sulfite reductase [NADPH] flavoprotein alpha-component-like FAD-binding" evidence="9">
    <location>
        <begin position="2"/>
        <end position="49"/>
    </location>
</feature>
<evidence type="ECO:0000256" key="6">
    <source>
        <dbReference type="ARBA" id="ARBA00022857"/>
    </source>
</evidence>
<dbReference type="EMBL" id="JAAPAO010000007">
    <property type="protein sequence ID" value="KAF4677823.1"/>
    <property type="molecule type" value="Genomic_DNA"/>
</dbReference>
<dbReference type="OrthoDB" id="1856718at2759"/>
<dbReference type="PANTHER" id="PTHR19384:SF109">
    <property type="entry name" value="SULFITE REDUCTASE [NADPH] FLAVOPROTEIN COMPONENT"/>
    <property type="match status" value="1"/>
</dbReference>
<keyword evidence="7" id="KW-0560">Oxidoreductase</keyword>
<protein>
    <submittedName>
        <fullName evidence="10">Uncharacterized protein</fullName>
    </submittedName>
</protein>
<evidence type="ECO:0000256" key="5">
    <source>
        <dbReference type="ARBA" id="ARBA00022827"/>
    </source>
</evidence>
<evidence type="ECO:0000313" key="10">
    <source>
        <dbReference type="EMBL" id="KAF4677823.1"/>
    </source>
</evidence>
<dbReference type="PANTHER" id="PTHR19384">
    <property type="entry name" value="NITRIC OXIDE SYNTHASE-RELATED"/>
    <property type="match status" value="1"/>
</dbReference>
<dbReference type="Proteomes" id="UP000591131">
    <property type="component" value="Unassembled WGS sequence"/>
</dbReference>
<organism evidence="10 11">
    <name type="scientific">Perkinsus chesapeaki</name>
    <name type="common">Clam parasite</name>
    <name type="synonym">Perkinsus andrewsi</name>
    <dbReference type="NCBI Taxonomy" id="330153"/>
    <lineage>
        <taxon>Eukaryota</taxon>
        <taxon>Sar</taxon>
        <taxon>Alveolata</taxon>
        <taxon>Perkinsozoa</taxon>
        <taxon>Perkinsea</taxon>
        <taxon>Perkinsida</taxon>
        <taxon>Perkinsidae</taxon>
        <taxon>Perkinsus</taxon>
    </lineage>
</organism>
<gene>
    <name evidence="10" type="ORF">FOL47_009734</name>
</gene>
<evidence type="ECO:0000259" key="9">
    <source>
        <dbReference type="Pfam" id="PF00667"/>
    </source>
</evidence>
<dbReference type="FunFam" id="3.40.50.80:FF:000001">
    <property type="entry name" value="NADPH--cytochrome P450 reductase 1"/>
    <property type="match status" value="1"/>
</dbReference>
<keyword evidence="4" id="KW-0288">FMN</keyword>
<dbReference type="InterPro" id="IPR003097">
    <property type="entry name" value="CysJ-like_FAD-binding"/>
</dbReference>
<dbReference type="Pfam" id="PF00667">
    <property type="entry name" value="FAD_binding_1"/>
    <property type="match status" value="1"/>
</dbReference>
<comment type="cofactor">
    <cofactor evidence="1">
        <name>FMN</name>
        <dbReference type="ChEBI" id="CHEBI:58210"/>
    </cofactor>
</comment>
<dbReference type="GO" id="GO:0010181">
    <property type="term" value="F:FMN binding"/>
    <property type="evidence" value="ECO:0007669"/>
    <property type="project" value="TreeGrafter"/>
</dbReference>
<dbReference type="InterPro" id="IPR017938">
    <property type="entry name" value="Riboflavin_synthase-like_b-brl"/>
</dbReference>
<dbReference type="Pfam" id="PF00175">
    <property type="entry name" value="NAD_binding_1"/>
    <property type="match status" value="1"/>
</dbReference>
<evidence type="ECO:0000256" key="2">
    <source>
        <dbReference type="ARBA" id="ARBA00001974"/>
    </source>
</evidence>
<keyword evidence="5" id="KW-0274">FAD</keyword>
<dbReference type="InterPro" id="IPR039261">
    <property type="entry name" value="FNR_nucleotide-bd"/>
</dbReference>
<keyword evidence="3" id="KW-0285">Flavoprotein</keyword>
<evidence type="ECO:0000259" key="8">
    <source>
        <dbReference type="Pfam" id="PF00175"/>
    </source>
</evidence>
<sequence length="233" mass="26566">MSLVPCIKPRLYSIASSQRYVNDKVELVIVVNDWKTPSGALKRGLCTNYVDRLATDGQEDLTHKVVVSVTPGTFNLPPTLMEPYIMTGLGTGLAPFRAFIQERAFFKRLGYETGPMWLFYGCRYRAKDYIFGDELEKYAEEGVITHLKPAFSRDQKEKVYVQHKMLESKNELYEDLITKGGYFYLCGQAGQLEIDVRNAILTAIKEGGNMSAEEAQKVFSKFDEEGRYCLELY</sequence>
<reference evidence="10 11" key="1">
    <citation type="submission" date="2020-04" db="EMBL/GenBank/DDBJ databases">
        <title>Perkinsus chesapeaki whole genome sequence.</title>
        <authorList>
            <person name="Bogema D.R."/>
        </authorList>
    </citation>
    <scope>NUCLEOTIDE SEQUENCE [LARGE SCALE GENOMIC DNA]</scope>
    <source>
        <strain evidence="10">ATCC PRA-425</strain>
    </source>
</reference>
<dbReference type="Gene3D" id="3.40.50.80">
    <property type="entry name" value="Nucleotide-binding domain of ferredoxin-NADP reductase (FNR) module"/>
    <property type="match status" value="1"/>
</dbReference>
<dbReference type="SUPFAM" id="SSF63380">
    <property type="entry name" value="Riboflavin synthase domain-like"/>
    <property type="match status" value="1"/>
</dbReference>
<evidence type="ECO:0000256" key="1">
    <source>
        <dbReference type="ARBA" id="ARBA00001917"/>
    </source>
</evidence>
<accession>A0A7J6N1S6</accession>
<proteinExistence type="predicted"/>
<dbReference type="InterPro" id="IPR001433">
    <property type="entry name" value="OxRdtase_FAD/NAD-bd"/>
</dbReference>
<name>A0A7J6N1S6_PERCH</name>
<dbReference type="GO" id="GO:0004783">
    <property type="term" value="F:sulfite reductase (NADPH) activity"/>
    <property type="evidence" value="ECO:0007669"/>
    <property type="project" value="TreeGrafter"/>
</dbReference>
<dbReference type="InterPro" id="IPR001709">
    <property type="entry name" value="Flavoprot_Pyr_Nucl_cyt_Rdtase"/>
</dbReference>
<dbReference type="Gene3D" id="2.40.30.10">
    <property type="entry name" value="Translation factors"/>
    <property type="match status" value="1"/>
</dbReference>
<feature type="domain" description="Oxidoreductase FAD/NAD(P)-binding" evidence="8">
    <location>
        <begin position="88"/>
        <end position="189"/>
    </location>
</feature>
<keyword evidence="11" id="KW-1185">Reference proteome</keyword>
<dbReference type="SUPFAM" id="SSF52343">
    <property type="entry name" value="Ferredoxin reductase-like, C-terminal NADP-linked domain"/>
    <property type="match status" value="1"/>
</dbReference>
<dbReference type="GO" id="GO:0005829">
    <property type="term" value="C:cytosol"/>
    <property type="evidence" value="ECO:0007669"/>
    <property type="project" value="TreeGrafter"/>
</dbReference>
<evidence type="ECO:0000313" key="11">
    <source>
        <dbReference type="Proteomes" id="UP000591131"/>
    </source>
</evidence>
<dbReference type="PRINTS" id="PR00371">
    <property type="entry name" value="FPNCR"/>
</dbReference>
<dbReference type="GO" id="GO:0050660">
    <property type="term" value="F:flavin adenine dinucleotide binding"/>
    <property type="evidence" value="ECO:0007669"/>
    <property type="project" value="TreeGrafter"/>
</dbReference>
<evidence type="ECO:0000256" key="4">
    <source>
        <dbReference type="ARBA" id="ARBA00022643"/>
    </source>
</evidence>
<evidence type="ECO:0000256" key="3">
    <source>
        <dbReference type="ARBA" id="ARBA00022630"/>
    </source>
</evidence>